<organism evidence="1 2">
    <name type="scientific">Paenibacillus alginolyticus</name>
    <dbReference type="NCBI Taxonomy" id="59839"/>
    <lineage>
        <taxon>Bacteria</taxon>
        <taxon>Bacillati</taxon>
        <taxon>Bacillota</taxon>
        <taxon>Bacilli</taxon>
        <taxon>Bacillales</taxon>
        <taxon>Paenibacillaceae</taxon>
        <taxon>Paenibacillus</taxon>
    </lineage>
</organism>
<sequence>MRYFNQASIDTKEIRNPVKFCPCCGESLRDPKSLLNLFTQGEELVYFCWCRHCTWRGEIKAITRVLAPELASEREA</sequence>
<gene>
    <name evidence="1" type="ORF">M5X19_21510</name>
</gene>
<dbReference type="Proteomes" id="UP001527099">
    <property type="component" value="Unassembled WGS sequence"/>
</dbReference>
<dbReference type="EMBL" id="JAMDMX010000071">
    <property type="protein sequence ID" value="MCY9695461.1"/>
    <property type="molecule type" value="Genomic_DNA"/>
</dbReference>
<dbReference type="RefSeq" id="WP_047675338.1">
    <property type="nucleotide sequence ID" value="NZ_JAMDMX010000071.1"/>
</dbReference>
<protein>
    <submittedName>
        <fullName evidence="1">Uncharacterized protein</fullName>
    </submittedName>
</protein>
<proteinExistence type="predicted"/>
<reference evidence="1 2" key="1">
    <citation type="submission" date="2022-05" db="EMBL/GenBank/DDBJ databases">
        <title>Genome Sequencing of Bee-Associated Microbes.</title>
        <authorList>
            <person name="Dunlap C."/>
        </authorList>
    </citation>
    <scope>NUCLEOTIDE SEQUENCE [LARGE SCALE GENOMIC DNA]</scope>
    <source>
        <strain evidence="1 2">NRRL B-14421</strain>
    </source>
</reference>
<evidence type="ECO:0000313" key="2">
    <source>
        <dbReference type="Proteomes" id="UP001527099"/>
    </source>
</evidence>
<comment type="caution">
    <text evidence="1">The sequence shown here is derived from an EMBL/GenBank/DDBJ whole genome shotgun (WGS) entry which is preliminary data.</text>
</comment>
<name>A0ABT4GGX8_9BACL</name>
<accession>A0ABT4GGX8</accession>
<evidence type="ECO:0000313" key="1">
    <source>
        <dbReference type="EMBL" id="MCY9695461.1"/>
    </source>
</evidence>
<keyword evidence="2" id="KW-1185">Reference proteome</keyword>